<keyword evidence="3" id="KW-1185">Reference proteome</keyword>
<dbReference type="RefSeq" id="WP_346824245.1">
    <property type="nucleotide sequence ID" value="NZ_JBDKWZ010000022.1"/>
</dbReference>
<keyword evidence="1" id="KW-0812">Transmembrane</keyword>
<organism evidence="2 3">
    <name type="scientific">Rapidithrix thailandica</name>
    <dbReference type="NCBI Taxonomy" id="413964"/>
    <lineage>
        <taxon>Bacteria</taxon>
        <taxon>Pseudomonadati</taxon>
        <taxon>Bacteroidota</taxon>
        <taxon>Cytophagia</taxon>
        <taxon>Cytophagales</taxon>
        <taxon>Flammeovirgaceae</taxon>
        <taxon>Rapidithrix</taxon>
    </lineage>
</organism>
<feature type="transmembrane region" description="Helical" evidence="1">
    <location>
        <begin position="128"/>
        <end position="149"/>
    </location>
</feature>
<evidence type="ECO:0000313" key="2">
    <source>
        <dbReference type="EMBL" id="MEN7551464.1"/>
    </source>
</evidence>
<gene>
    <name evidence="2" type="ORF">AAG747_26340</name>
</gene>
<proteinExistence type="predicted"/>
<evidence type="ECO:0000313" key="3">
    <source>
        <dbReference type="Proteomes" id="UP001403385"/>
    </source>
</evidence>
<keyword evidence="1" id="KW-1133">Transmembrane helix</keyword>
<dbReference type="AlphaFoldDB" id="A0AAW9SGL5"/>
<name>A0AAW9SGL5_9BACT</name>
<reference evidence="2 3" key="1">
    <citation type="submission" date="2024-04" db="EMBL/GenBank/DDBJ databases">
        <title>Novel genus in family Flammeovirgaceae.</title>
        <authorList>
            <person name="Nguyen T.H."/>
            <person name="Vuong T.Q."/>
            <person name="Le H."/>
            <person name="Kim S.-G."/>
        </authorList>
    </citation>
    <scope>NUCLEOTIDE SEQUENCE [LARGE SCALE GENOMIC DNA]</scope>
    <source>
        <strain evidence="2 3">JCM 23209</strain>
    </source>
</reference>
<comment type="caution">
    <text evidence="2">The sequence shown here is derived from an EMBL/GenBank/DDBJ whole genome shotgun (WGS) entry which is preliminary data.</text>
</comment>
<protein>
    <submittedName>
        <fullName evidence="2">Uncharacterized protein</fullName>
    </submittedName>
</protein>
<feature type="transmembrane region" description="Helical" evidence="1">
    <location>
        <begin position="84"/>
        <end position="108"/>
    </location>
</feature>
<keyword evidence="1" id="KW-0472">Membrane</keyword>
<evidence type="ECO:0000256" key="1">
    <source>
        <dbReference type="SAM" id="Phobius"/>
    </source>
</evidence>
<dbReference type="EMBL" id="JBDKWZ010000022">
    <property type="protein sequence ID" value="MEN7551464.1"/>
    <property type="molecule type" value="Genomic_DNA"/>
</dbReference>
<sequence>MEIKFKEEKFSDLTLNFNVSPSLFDLKINLKHQEKEIKAIHKTKNQYKIQVGPNEYLVQVKVSPFDAKITINDEKFDFGPKPKWYEYIVGGLPFLLAVSGGALGGVIGFLGWTGNMNFLRFGNNNKKYLHVALITVATIILYITAAFIIRPLFQ</sequence>
<accession>A0AAW9SGL5</accession>
<dbReference type="Proteomes" id="UP001403385">
    <property type="component" value="Unassembled WGS sequence"/>
</dbReference>